<dbReference type="SMART" id="SM00112">
    <property type="entry name" value="CA"/>
    <property type="match status" value="5"/>
</dbReference>
<dbReference type="GeneID" id="102386809"/>
<evidence type="ECO:0000256" key="6">
    <source>
        <dbReference type="ARBA" id="ARBA00022837"/>
    </source>
</evidence>
<feature type="domain" description="Cadherin" evidence="14">
    <location>
        <begin position="527"/>
        <end position="610"/>
    </location>
</feature>
<dbReference type="InterPro" id="IPR020894">
    <property type="entry name" value="Cadherin_CS"/>
</dbReference>
<organism evidence="15 16">
    <name type="scientific">Alligator sinensis</name>
    <name type="common">Chinese alligator</name>
    <dbReference type="NCBI Taxonomy" id="38654"/>
    <lineage>
        <taxon>Eukaryota</taxon>
        <taxon>Metazoa</taxon>
        <taxon>Chordata</taxon>
        <taxon>Craniata</taxon>
        <taxon>Vertebrata</taxon>
        <taxon>Euteleostomi</taxon>
        <taxon>Archelosauria</taxon>
        <taxon>Archosauria</taxon>
        <taxon>Crocodylia</taxon>
        <taxon>Alligatoridae</taxon>
        <taxon>Alligatorinae</taxon>
        <taxon>Alligator</taxon>
    </lineage>
</organism>
<feature type="region of interest" description="Disordered" evidence="12">
    <location>
        <begin position="656"/>
        <end position="689"/>
    </location>
</feature>
<dbReference type="AlphaFoldDB" id="A0A3Q0FTD6"/>
<keyword evidence="8 13" id="KW-1133">Transmembrane helix</keyword>
<dbReference type="GO" id="GO:0005886">
    <property type="term" value="C:plasma membrane"/>
    <property type="evidence" value="ECO:0007669"/>
    <property type="project" value="InterPro"/>
</dbReference>
<evidence type="ECO:0000256" key="9">
    <source>
        <dbReference type="ARBA" id="ARBA00023136"/>
    </source>
</evidence>
<evidence type="ECO:0000256" key="12">
    <source>
        <dbReference type="SAM" id="MobiDB-lite"/>
    </source>
</evidence>
<evidence type="ECO:0000259" key="14">
    <source>
        <dbReference type="PROSITE" id="PS50268"/>
    </source>
</evidence>
<gene>
    <name evidence="16" type="primary">LOC102386809</name>
</gene>
<dbReference type="InterPro" id="IPR015919">
    <property type="entry name" value="Cadherin-like_sf"/>
</dbReference>
<accession>A0A3Q0FTD6</accession>
<reference evidence="16" key="1">
    <citation type="submission" date="2025-08" db="UniProtKB">
        <authorList>
            <consortium name="RefSeq"/>
        </authorList>
    </citation>
    <scope>IDENTIFICATION</scope>
</reference>
<name>A0A3Q0FTD6_ALLSI</name>
<evidence type="ECO:0000256" key="8">
    <source>
        <dbReference type="ARBA" id="ARBA00022989"/>
    </source>
</evidence>
<keyword evidence="9 13" id="KW-0472">Membrane</keyword>
<evidence type="ECO:0000256" key="7">
    <source>
        <dbReference type="ARBA" id="ARBA00022889"/>
    </source>
</evidence>
<evidence type="ECO:0000256" key="5">
    <source>
        <dbReference type="ARBA" id="ARBA00022737"/>
    </source>
</evidence>
<evidence type="ECO:0000256" key="1">
    <source>
        <dbReference type="ARBA" id="ARBA00003436"/>
    </source>
</evidence>
<keyword evidence="5" id="KW-0677">Repeat</keyword>
<dbReference type="InterPro" id="IPR002126">
    <property type="entry name" value="Cadherin-like_dom"/>
</dbReference>
<dbReference type="KEGG" id="asn:102386809"/>
<dbReference type="SUPFAM" id="SSF49313">
    <property type="entry name" value="Cadherin-like"/>
    <property type="match status" value="5"/>
</dbReference>
<evidence type="ECO:0000256" key="11">
    <source>
        <dbReference type="PROSITE-ProRule" id="PRU00043"/>
    </source>
</evidence>
<dbReference type="Gene3D" id="2.60.40.60">
    <property type="entry name" value="Cadherins"/>
    <property type="match status" value="5"/>
</dbReference>
<evidence type="ECO:0000256" key="4">
    <source>
        <dbReference type="ARBA" id="ARBA00022729"/>
    </source>
</evidence>
<feature type="domain" description="Cadherin" evidence="14">
    <location>
        <begin position="148"/>
        <end position="207"/>
    </location>
</feature>
<keyword evidence="10" id="KW-0325">Glycoprotein</keyword>
<feature type="transmembrane region" description="Helical" evidence="13">
    <location>
        <begin position="87"/>
        <end position="109"/>
    </location>
</feature>
<feature type="region of interest" description="Disordered" evidence="12">
    <location>
        <begin position="44"/>
        <end position="73"/>
    </location>
</feature>
<keyword evidence="7" id="KW-0130">Cell adhesion</keyword>
<comment type="subcellular location">
    <subcellularLocation>
        <location evidence="2">Membrane</location>
        <topology evidence="2">Single-pass membrane protein</topology>
    </subcellularLocation>
</comment>
<dbReference type="GO" id="GO:0007156">
    <property type="term" value="P:homophilic cell adhesion via plasma membrane adhesion molecules"/>
    <property type="evidence" value="ECO:0007669"/>
    <property type="project" value="InterPro"/>
</dbReference>
<sequence>MAERNLKVMAHQRVNMSHQCDAVVNRAISILRCYSRKSAGKLAPDIVRNNRTRSSPSSSARRRRGSGSSVALASPGAQGLRRCAGRAVLCCVVLAVCGAAAAGQIRYLIPEEMQKGSFVGNIAQDLGLEAKALSERGVRVISRGRTQYFALNVKSGHLITAERLDREQLCGRAEKCLLNCEVIVEHDMKLYGVEVEIRDINDNAPSFQEEEVEFQVSETTAPRSRFPLHEAHDPDLGINSLQTYQLNNDKHFSLAVQAGSDGDKYAELVLEGALDREEQATHDLVLTATDGGDPVRSGTAHIRIIVLDANDNAPVFSQPVYRVDVSENVPRDSTILTVQATDLDEGVNKELKYSFRKITEKASKVFHLDSRTGDVMVVKVLDFEEASLYEMEVQAHDGGGLFDRSKVVISVSDVNDNVPEIRITSLLSSVPEDSPPGTVIALLIVQDQDAGENGAVTCTIPDHVPFRLQKSLDTYYTLVTARDLDREQVADYNVTVTARDRGAPPLWSATTIAVQVSDVNDNAPAFSQAAYSVWVSENNARGASVFCARAADADWGDNARVTYWLAEGELQGAPLSSWLSVQAESGAVHALRALDYEQVREIRFAVEARDGRAAQLLGSAGGALAGVPVSHFAGIDGVRAFLHSYSQDVSLTAGSRKSQWSFGPPSSAGTLPRPPAGQGKEPAPVDKDSKVCEADQAALQFRLPTRL</sequence>
<dbReference type="FunFam" id="2.60.40.60:FF:000002">
    <property type="entry name" value="Protocadherin alpha 2"/>
    <property type="match status" value="1"/>
</dbReference>
<proteinExistence type="predicted"/>
<dbReference type="InParanoid" id="A0A3Q0FTD6"/>
<dbReference type="FunFam" id="2.60.40.60:FF:000018">
    <property type="entry name" value="Protocadherin gamma c3"/>
    <property type="match status" value="1"/>
</dbReference>
<evidence type="ECO:0000256" key="3">
    <source>
        <dbReference type="ARBA" id="ARBA00022692"/>
    </source>
</evidence>
<dbReference type="PROSITE" id="PS00232">
    <property type="entry name" value="CADHERIN_1"/>
    <property type="match status" value="2"/>
</dbReference>
<dbReference type="FunFam" id="2.60.40.60:FF:000001">
    <property type="entry name" value="Protocadherin alpha 2"/>
    <property type="match status" value="1"/>
</dbReference>
<dbReference type="Pfam" id="PF00028">
    <property type="entry name" value="Cadherin"/>
    <property type="match status" value="4"/>
</dbReference>
<dbReference type="PANTHER" id="PTHR24028">
    <property type="entry name" value="CADHERIN-87A"/>
    <property type="match status" value="1"/>
</dbReference>
<dbReference type="InterPro" id="IPR050174">
    <property type="entry name" value="Protocadherin/Cadherin-CA"/>
</dbReference>
<keyword evidence="4" id="KW-0732">Signal</keyword>
<keyword evidence="15" id="KW-1185">Reference proteome</keyword>
<keyword evidence="3 13" id="KW-0812">Transmembrane</keyword>
<dbReference type="FunFam" id="2.60.40.60:FF:000006">
    <property type="entry name" value="Protocadherin alpha 2"/>
    <property type="match status" value="1"/>
</dbReference>
<dbReference type="CDD" id="cd11304">
    <property type="entry name" value="Cadherin_repeat"/>
    <property type="match status" value="5"/>
</dbReference>
<dbReference type="PANTHER" id="PTHR24028:SF234">
    <property type="entry name" value="PROTOCADHERIN GAMMA-A3"/>
    <property type="match status" value="1"/>
</dbReference>
<dbReference type="RefSeq" id="XP_025050537.1">
    <property type="nucleotide sequence ID" value="XM_025194752.1"/>
</dbReference>
<dbReference type="Proteomes" id="UP000189705">
    <property type="component" value="Unplaced"/>
</dbReference>
<keyword evidence="6 11" id="KW-0106">Calcium</keyword>
<feature type="domain" description="Cadherin" evidence="14">
    <location>
        <begin position="208"/>
        <end position="316"/>
    </location>
</feature>
<protein>
    <submittedName>
        <fullName evidence="16">Protocadherin gamma-A5-like</fullName>
    </submittedName>
</protein>
<dbReference type="GO" id="GO:0005509">
    <property type="term" value="F:calcium ion binding"/>
    <property type="evidence" value="ECO:0007669"/>
    <property type="project" value="UniProtKB-UniRule"/>
</dbReference>
<evidence type="ECO:0000313" key="16">
    <source>
        <dbReference type="RefSeq" id="XP_025050537.1"/>
    </source>
</evidence>
<dbReference type="InterPro" id="IPR013164">
    <property type="entry name" value="Cadherin_N"/>
</dbReference>
<feature type="domain" description="Cadherin" evidence="14">
    <location>
        <begin position="422"/>
        <end position="526"/>
    </location>
</feature>
<dbReference type="FunFam" id="2.60.40.60:FF:000129">
    <property type="entry name" value="protocadherin alpha-C2 isoform X1"/>
    <property type="match status" value="1"/>
</dbReference>
<dbReference type="PROSITE" id="PS50268">
    <property type="entry name" value="CADHERIN_2"/>
    <property type="match status" value="5"/>
</dbReference>
<evidence type="ECO:0000256" key="10">
    <source>
        <dbReference type="ARBA" id="ARBA00023180"/>
    </source>
</evidence>
<feature type="domain" description="Cadherin" evidence="14">
    <location>
        <begin position="317"/>
        <end position="421"/>
    </location>
</feature>
<comment type="function">
    <text evidence="1">Potential calcium-dependent cell-adhesion protein. May be involved in the establishment and maintenance of specific neuronal connections in the brain.</text>
</comment>
<evidence type="ECO:0000256" key="2">
    <source>
        <dbReference type="ARBA" id="ARBA00004167"/>
    </source>
</evidence>
<evidence type="ECO:0000313" key="15">
    <source>
        <dbReference type="Proteomes" id="UP000189705"/>
    </source>
</evidence>
<dbReference type="Pfam" id="PF08266">
    <property type="entry name" value="Cadherin_2"/>
    <property type="match status" value="1"/>
</dbReference>
<evidence type="ECO:0000256" key="13">
    <source>
        <dbReference type="SAM" id="Phobius"/>
    </source>
</evidence>
<dbReference type="PRINTS" id="PR00205">
    <property type="entry name" value="CADHERIN"/>
</dbReference>